<comment type="caution">
    <text evidence="2">The sequence shown here is derived from an EMBL/GenBank/DDBJ whole genome shotgun (WGS) entry which is preliminary data.</text>
</comment>
<keyword evidence="3" id="KW-1185">Reference proteome</keyword>
<name>A0A3L6T418_PANMI</name>
<dbReference type="AlphaFoldDB" id="A0A3L6T418"/>
<evidence type="ECO:0008006" key="4">
    <source>
        <dbReference type="Google" id="ProtNLM"/>
    </source>
</evidence>
<evidence type="ECO:0000256" key="1">
    <source>
        <dbReference type="SAM" id="MobiDB-lite"/>
    </source>
</evidence>
<proteinExistence type="predicted"/>
<gene>
    <name evidence="2" type="ORF">C2845_PM05G19510</name>
</gene>
<reference evidence="3" key="1">
    <citation type="journal article" date="2019" name="Nat. Commun.">
        <title>The genome of broomcorn millet.</title>
        <authorList>
            <person name="Zou C."/>
            <person name="Miki D."/>
            <person name="Li D."/>
            <person name="Tang Q."/>
            <person name="Xiao L."/>
            <person name="Rajput S."/>
            <person name="Deng P."/>
            <person name="Jia W."/>
            <person name="Huang R."/>
            <person name="Zhang M."/>
            <person name="Sun Y."/>
            <person name="Hu J."/>
            <person name="Fu X."/>
            <person name="Schnable P.S."/>
            <person name="Li F."/>
            <person name="Zhang H."/>
            <person name="Feng B."/>
            <person name="Zhu X."/>
            <person name="Liu R."/>
            <person name="Schnable J.C."/>
            <person name="Zhu J.-K."/>
            <person name="Zhang H."/>
        </authorList>
    </citation>
    <scope>NUCLEOTIDE SEQUENCE [LARGE SCALE GENOMIC DNA]</scope>
</reference>
<feature type="region of interest" description="Disordered" evidence="1">
    <location>
        <begin position="1"/>
        <end position="34"/>
    </location>
</feature>
<evidence type="ECO:0000313" key="3">
    <source>
        <dbReference type="Proteomes" id="UP000275267"/>
    </source>
</evidence>
<dbReference type="Proteomes" id="UP000275267">
    <property type="component" value="Unassembled WGS sequence"/>
</dbReference>
<dbReference type="EMBL" id="PQIB02000003">
    <property type="protein sequence ID" value="RLN30144.1"/>
    <property type="molecule type" value="Genomic_DNA"/>
</dbReference>
<accession>A0A3L6T418</accession>
<protein>
    <recommendedName>
        <fullName evidence="4">Ubiquitin-like protease family profile domain-containing protein</fullName>
    </recommendedName>
</protein>
<organism evidence="2 3">
    <name type="scientific">Panicum miliaceum</name>
    <name type="common">Proso millet</name>
    <name type="synonym">Broomcorn millet</name>
    <dbReference type="NCBI Taxonomy" id="4540"/>
    <lineage>
        <taxon>Eukaryota</taxon>
        <taxon>Viridiplantae</taxon>
        <taxon>Streptophyta</taxon>
        <taxon>Embryophyta</taxon>
        <taxon>Tracheophyta</taxon>
        <taxon>Spermatophyta</taxon>
        <taxon>Magnoliopsida</taxon>
        <taxon>Liliopsida</taxon>
        <taxon>Poales</taxon>
        <taxon>Poaceae</taxon>
        <taxon>PACMAD clade</taxon>
        <taxon>Panicoideae</taxon>
        <taxon>Panicodae</taxon>
        <taxon>Paniceae</taxon>
        <taxon>Panicinae</taxon>
        <taxon>Panicum</taxon>
        <taxon>Panicum sect. Panicum</taxon>
    </lineage>
</organism>
<dbReference type="OrthoDB" id="689591at2759"/>
<feature type="compositionally biased region" description="Low complexity" evidence="1">
    <location>
        <begin position="15"/>
        <end position="25"/>
    </location>
</feature>
<evidence type="ECO:0000313" key="2">
    <source>
        <dbReference type="EMBL" id="RLN30144.1"/>
    </source>
</evidence>
<sequence length="180" mass="19979">MAQSSKKTPGKGSKKPQQPIKSSKQQPKKKGATSAWTQAKSMLDGFLDSEVMSLATIGSDRSYMVDYVSKAMKKYAKKKLIMAFISYCTIKKMVNSSSLEHVTKFLCHQQPPGNACGFYAIHHMMEAMELLSTNGVQSDDNRLDTDVLNGIREKIASFIMTQVTSEKGEFHSRNPGLNMT</sequence>